<dbReference type="RefSeq" id="XP_001306111.1">
    <property type="nucleotide sequence ID" value="XM_001306110.1"/>
</dbReference>
<dbReference type="VEuPathDB" id="TrichDB:TVAG_233460"/>
<dbReference type="SMART" id="SM00320">
    <property type="entry name" value="WD40"/>
    <property type="match status" value="2"/>
</dbReference>
<evidence type="ECO:0000313" key="1">
    <source>
        <dbReference type="EMBL" id="EAX93181.1"/>
    </source>
</evidence>
<dbReference type="InParanoid" id="A2FPI0"/>
<dbReference type="InterPro" id="IPR015943">
    <property type="entry name" value="WD40/YVTN_repeat-like_dom_sf"/>
</dbReference>
<gene>
    <name evidence="1" type="ORF">TVAG_233460</name>
</gene>
<reference evidence="1" key="2">
    <citation type="journal article" date="2007" name="Science">
        <title>Draft genome sequence of the sexually transmitted pathogen Trichomonas vaginalis.</title>
        <authorList>
            <person name="Carlton J.M."/>
            <person name="Hirt R.P."/>
            <person name="Silva J.C."/>
            <person name="Delcher A.L."/>
            <person name="Schatz M."/>
            <person name="Zhao Q."/>
            <person name="Wortman J.R."/>
            <person name="Bidwell S.L."/>
            <person name="Alsmark U.C.M."/>
            <person name="Besteiro S."/>
            <person name="Sicheritz-Ponten T."/>
            <person name="Noel C.J."/>
            <person name="Dacks J.B."/>
            <person name="Foster P.G."/>
            <person name="Simillion C."/>
            <person name="Van de Peer Y."/>
            <person name="Miranda-Saavedra D."/>
            <person name="Barton G.J."/>
            <person name="Westrop G.D."/>
            <person name="Mueller S."/>
            <person name="Dessi D."/>
            <person name="Fiori P.L."/>
            <person name="Ren Q."/>
            <person name="Paulsen I."/>
            <person name="Zhang H."/>
            <person name="Bastida-Corcuera F.D."/>
            <person name="Simoes-Barbosa A."/>
            <person name="Brown M.T."/>
            <person name="Hayes R.D."/>
            <person name="Mukherjee M."/>
            <person name="Okumura C.Y."/>
            <person name="Schneider R."/>
            <person name="Smith A.J."/>
            <person name="Vanacova S."/>
            <person name="Villalvazo M."/>
            <person name="Haas B.J."/>
            <person name="Pertea M."/>
            <person name="Feldblyum T.V."/>
            <person name="Utterback T.R."/>
            <person name="Shu C.L."/>
            <person name="Osoegawa K."/>
            <person name="de Jong P.J."/>
            <person name="Hrdy I."/>
            <person name="Horvathova L."/>
            <person name="Zubacova Z."/>
            <person name="Dolezal P."/>
            <person name="Malik S.B."/>
            <person name="Logsdon J.M. Jr."/>
            <person name="Henze K."/>
            <person name="Gupta A."/>
            <person name="Wang C.C."/>
            <person name="Dunne R.L."/>
            <person name="Upcroft J.A."/>
            <person name="Upcroft P."/>
            <person name="White O."/>
            <person name="Salzberg S.L."/>
            <person name="Tang P."/>
            <person name="Chiu C.-H."/>
            <person name="Lee Y.-S."/>
            <person name="Embley T.M."/>
            <person name="Coombs G.H."/>
            <person name="Mottram J.C."/>
            <person name="Tachezy J."/>
            <person name="Fraser-Liggett C.M."/>
            <person name="Johnson P.J."/>
        </authorList>
    </citation>
    <scope>NUCLEOTIDE SEQUENCE [LARGE SCALE GENOMIC DNA]</scope>
    <source>
        <strain evidence="1">G3</strain>
    </source>
</reference>
<accession>A2FPI0</accession>
<dbReference type="InterPro" id="IPR001680">
    <property type="entry name" value="WD40_rpt"/>
</dbReference>
<dbReference type="InterPro" id="IPR036322">
    <property type="entry name" value="WD40_repeat_dom_sf"/>
</dbReference>
<dbReference type="SUPFAM" id="SSF50978">
    <property type="entry name" value="WD40 repeat-like"/>
    <property type="match status" value="1"/>
</dbReference>
<evidence type="ECO:0000313" key="2">
    <source>
        <dbReference type="Proteomes" id="UP000001542"/>
    </source>
</evidence>
<dbReference type="AlphaFoldDB" id="A2FPI0"/>
<dbReference type="EMBL" id="DS113926">
    <property type="protein sequence ID" value="EAX93181.1"/>
    <property type="molecule type" value="Genomic_DNA"/>
</dbReference>
<reference evidence="1" key="1">
    <citation type="submission" date="2006-10" db="EMBL/GenBank/DDBJ databases">
        <authorList>
            <person name="Amadeo P."/>
            <person name="Zhao Q."/>
            <person name="Wortman J."/>
            <person name="Fraser-Liggett C."/>
            <person name="Carlton J."/>
        </authorList>
    </citation>
    <scope>NUCLEOTIDE SEQUENCE</scope>
    <source>
        <strain evidence="1">G3</strain>
    </source>
</reference>
<organism evidence="1 2">
    <name type="scientific">Trichomonas vaginalis (strain ATCC PRA-98 / G3)</name>
    <dbReference type="NCBI Taxonomy" id="412133"/>
    <lineage>
        <taxon>Eukaryota</taxon>
        <taxon>Metamonada</taxon>
        <taxon>Parabasalia</taxon>
        <taxon>Trichomonadida</taxon>
        <taxon>Trichomonadidae</taxon>
        <taxon>Trichomonas</taxon>
    </lineage>
</organism>
<protein>
    <submittedName>
        <fullName evidence="1">Uncharacterized protein</fullName>
    </submittedName>
</protein>
<dbReference type="KEGG" id="tva:4750899"/>
<proteinExistence type="predicted"/>
<keyword evidence="2" id="KW-1185">Reference proteome</keyword>
<dbReference type="Proteomes" id="UP000001542">
    <property type="component" value="Unassembled WGS sequence"/>
</dbReference>
<dbReference type="SMR" id="A2FPI0"/>
<name>A2FPI0_TRIV3</name>
<sequence>MEDKRFPNNLSQENQILQSQNRRLRERLLQLYLQINQLTSISEANGIPISQSNQSNHISSKKLIGEYSFVKSERMILPTGAIYSATFNSKVDRVAIAALNGSVTICTPQLKTNAVIQAHSLACRDVFWSDAGLISCGFDKFMKIWDVEKVQSQDFYTGGLTHSVCGSESDSNVLFAAASDNVFWIDKRRPSPITISVPSPATAVSTFDNLIIYGDYDGVLTAIDRRALHEGNKWEIPLGGGAVSSISKVLPTGRFVVTTAKSQPILIELDEEPHSTLMAYEAPMRFGCRADITEKNLIFTGDFATLCGGRMAGFCDGLGEPFLFEDVGGFDYGAIFINNIAQKVLTYSEDGVITVYSLKQL</sequence>
<dbReference type="VEuPathDB" id="TrichDB:TVAGG3_0573660"/>
<dbReference type="Gene3D" id="2.130.10.10">
    <property type="entry name" value="YVTN repeat-like/Quinoprotein amine dehydrogenase"/>
    <property type="match status" value="1"/>
</dbReference>
<dbReference type="OrthoDB" id="10260946at2759"/>